<keyword evidence="2" id="KW-1185">Reference proteome</keyword>
<comment type="caution">
    <text evidence="1">The sequence shown here is derived from an EMBL/GenBank/DDBJ whole genome shotgun (WGS) entry which is preliminary data.</text>
</comment>
<accession>A0A0C2N4G8</accession>
<protein>
    <submittedName>
        <fullName evidence="1">Uncharacterized protein</fullName>
    </submittedName>
</protein>
<dbReference type="AlphaFoldDB" id="A0A0C2N4G8"/>
<name>A0A0C2N4G8_THEKT</name>
<evidence type="ECO:0000313" key="2">
    <source>
        <dbReference type="Proteomes" id="UP000031668"/>
    </source>
</evidence>
<dbReference type="Proteomes" id="UP000031668">
    <property type="component" value="Unassembled WGS sequence"/>
</dbReference>
<proteinExistence type="predicted"/>
<reference evidence="1 2" key="1">
    <citation type="journal article" date="2014" name="Genome Biol. Evol.">
        <title>The genome of the myxosporean Thelohanellus kitauei shows adaptations to nutrient acquisition within its fish host.</title>
        <authorList>
            <person name="Yang Y."/>
            <person name="Xiong J."/>
            <person name="Zhou Z."/>
            <person name="Huo F."/>
            <person name="Miao W."/>
            <person name="Ran C."/>
            <person name="Liu Y."/>
            <person name="Zhang J."/>
            <person name="Feng J."/>
            <person name="Wang M."/>
            <person name="Wang M."/>
            <person name="Wang L."/>
            <person name="Yao B."/>
        </authorList>
    </citation>
    <scope>NUCLEOTIDE SEQUENCE [LARGE SCALE GENOMIC DNA]</scope>
    <source>
        <strain evidence="1">Wuqing</strain>
    </source>
</reference>
<evidence type="ECO:0000313" key="1">
    <source>
        <dbReference type="EMBL" id="KII68797.1"/>
    </source>
</evidence>
<gene>
    <name evidence="1" type="ORF">RF11_12074</name>
</gene>
<sequence>MHEFILEDVLLQISSTPALTTGECKGMQVPKTTSLNRLKTNLDTPLMPPRKLGLESSYGKQWLMNRQCQKPKPDKDVMVEVQIPSGLCRGYFRKDRNPASGRPEKVSICVAGSSIIDMVTNGPIWTNYQIVVNGLISNEVFLKFAVYTSRKNLYANGSSRTISLVDLRGRSTSLRFINNVLTNGDATM</sequence>
<organism evidence="1 2">
    <name type="scientific">Thelohanellus kitauei</name>
    <name type="common">Myxosporean</name>
    <dbReference type="NCBI Taxonomy" id="669202"/>
    <lineage>
        <taxon>Eukaryota</taxon>
        <taxon>Metazoa</taxon>
        <taxon>Cnidaria</taxon>
        <taxon>Myxozoa</taxon>
        <taxon>Myxosporea</taxon>
        <taxon>Bivalvulida</taxon>
        <taxon>Platysporina</taxon>
        <taxon>Myxobolidae</taxon>
        <taxon>Thelohanellus</taxon>
    </lineage>
</organism>
<dbReference type="EMBL" id="JWZT01002710">
    <property type="protein sequence ID" value="KII68797.1"/>
    <property type="molecule type" value="Genomic_DNA"/>
</dbReference>